<protein>
    <submittedName>
        <fullName evidence="1">Uncharacterized protein</fullName>
    </submittedName>
</protein>
<dbReference type="PANTHER" id="PTHR36482:SF2">
    <property type="entry name" value="OS04G0308400 PROTEIN"/>
    <property type="match status" value="1"/>
</dbReference>
<proteinExistence type="predicted"/>
<dbReference type="InterPro" id="IPR049065">
    <property type="entry name" value="Nakanori"/>
</dbReference>
<dbReference type="InterPro" id="IPR053085">
    <property type="entry name" value="Jasmonate-induced_protein"/>
</dbReference>
<accession>A0AAD8SPC8</accession>
<dbReference type="PANTHER" id="PTHR36482">
    <property type="entry name" value="OSJNBA0024J22.15 PROTEIN"/>
    <property type="match status" value="1"/>
</dbReference>
<reference evidence="1" key="1">
    <citation type="submission" date="2023-07" db="EMBL/GenBank/DDBJ databases">
        <title>A chromosome-level genome assembly of Lolium multiflorum.</title>
        <authorList>
            <person name="Chen Y."/>
            <person name="Copetti D."/>
            <person name="Kolliker R."/>
            <person name="Studer B."/>
        </authorList>
    </citation>
    <scope>NUCLEOTIDE SEQUENCE</scope>
    <source>
        <strain evidence="1">02402/16</strain>
        <tissue evidence="1">Leaf</tissue>
    </source>
</reference>
<comment type="caution">
    <text evidence="1">The sequence shown here is derived from an EMBL/GenBank/DDBJ whole genome shotgun (WGS) entry which is preliminary data.</text>
</comment>
<dbReference type="EMBL" id="JAUUTY010000003">
    <property type="protein sequence ID" value="KAK1660951.1"/>
    <property type="molecule type" value="Genomic_DNA"/>
</dbReference>
<dbReference type="Pfam" id="PF21230">
    <property type="entry name" value="Nakanori"/>
    <property type="match status" value="1"/>
</dbReference>
<dbReference type="Proteomes" id="UP001231189">
    <property type="component" value="Unassembled WGS sequence"/>
</dbReference>
<keyword evidence="2" id="KW-1185">Reference proteome</keyword>
<gene>
    <name evidence="1" type="ORF">QYE76_049110</name>
</gene>
<organism evidence="1 2">
    <name type="scientific">Lolium multiflorum</name>
    <name type="common">Italian ryegrass</name>
    <name type="synonym">Lolium perenne subsp. multiflorum</name>
    <dbReference type="NCBI Taxonomy" id="4521"/>
    <lineage>
        <taxon>Eukaryota</taxon>
        <taxon>Viridiplantae</taxon>
        <taxon>Streptophyta</taxon>
        <taxon>Embryophyta</taxon>
        <taxon>Tracheophyta</taxon>
        <taxon>Spermatophyta</taxon>
        <taxon>Magnoliopsida</taxon>
        <taxon>Liliopsida</taxon>
        <taxon>Poales</taxon>
        <taxon>Poaceae</taxon>
        <taxon>BOP clade</taxon>
        <taxon>Pooideae</taxon>
        <taxon>Poodae</taxon>
        <taxon>Poeae</taxon>
        <taxon>Poeae Chloroplast Group 2 (Poeae type)</taxon>
        <taxon>Loliodinae</taxon>
        <taxon>Loliinae</taxon>
        <taxon>Lolium</taxon>
    </lineage>
</organism>
<name>A0AAD8SPC8_LOLMU</name>
<sequence length="219" mass="24518">MSNTFGLAITADTVRAMGRYDHKDTIDQVDCAREAMRLIHAEDKNLDALAYAWDLKGAYGNGKTSIVLVYNATGDRVTLGDGRDWSGRIYGRQPPRDFQNGQWIAFLHVRSPSNPNELQAARVFRGRNVDGRPREFLVAWAIPLQGSQNNSAYTEIRDANGFAGWTNVRNNLLRAKLITRANDSHKCASTISMGGYWTAECIAVLQHQFEPLPDPYSRT</sequence>
<dbReference type="AlphaFoldDB" id="A0AAD8SPC8"/>
<evidence type="ECO:0000313" key="2">
    <source>
        <dbReference type="Proteomes" id="UP001231189"/>
    </source>
</evidence>
<evidence type="ECO:0000313" key="1">
    <source>
        <dbReference type="EMBL" id="KAK1660951.1"/>
    </source>
</evidence>